<reference evidence="8" key="1">
    <citation type="submission" date="2016-10" db="EMBL/GenBank/DDBJ databases">
        <authorList>
            <person name="Varghese N."/>
            <person name="Submissions S."/>
        </authorList>
    </citation>
    <scope>NUCLEOTIDE SEQUENCE [LARGE SCALE GENOMIC DNA]</scope>
    <source>
        <strain evidence="8">DSM 24740</strain>
    </source>
</reference>
<dbReference type="InterPro" id="IPR013740">
    <property type="entry name" value="Redoxin"/>
</dbReference>
<dbReference type="Pfam" id="PF08534">
    <property type="entry name" value="Redoxin"/>
    <property type="match status" value="1"/>
</dbReference>
<dbReference type="Gene3D" id="3.40.30.10">
    <property type="entry name" value="Glutaredoxin"/>
    <property type="match status" value="1"/>
</dbReference>
<evidence type="ECO:0000313" key="7">
    <source>
        <dbReference type="EMBL" id="SER03041.1"/>
    </source>
</evidence>
<dbReference type="Proteomes" id="UP000199021">
    <property type="component" value="Unassembled WGS sequence"/>
</dbReference>
<name>A0A1H9KUZ3_9BACT</name>
<dbReference type="InterPro" id="IPR036249">
    <property type="entry name" value="Thioredoxin-like_sf"/>
</dbReference>
<feature type="domain" description="Thioredoxin" evidence="6">
    <location>
        <begin position="209"/>
        <end position="368"/>
    </location>
</feature>
<evidence type="ECO:0000259" key="6">
    <source>
        <dbReference type="PROSITE" id="PS51352"/>
    </source>
</evidence>
<feature type="chain" id="PRO_5011715191" evidence="5">
    <location>
        <begin position="22"/>
        <end position="368"/>
    </location>
</feature>
<evidence type="ECO:0000256" key="1">
    <source>
        <dbReference type="ARBA" id="ARBA00004196"/>
    </source>
</evidence>
<feature type="signal peptide" evidence="5">
    <location>
        <begin position="1"/>
        <end position="21"/>
    </location>
</feature>
<dbReference type="PROSITE" id="PS51257">
    <property type="entry name" value="PROKAR_LIPOPROTEIN"/>
    <property type="match status" value="1"/>
</dbReference>
<dbReference type="CDD" id="cd02966">
    <property type="entry name" value="TlpA_like_family"/>
    <property type="match status" value="1"/>
</dbReference>
<protein>
    <submittedName>
        <fullName evidence="7">Peroxiredoxin</fullName>
    </submittedName>
</protein>
<proteinExistence type="predicted"/>
<comment type="subcellular location">
    <subcellularLocation>
        <location evidence="1">Cell envelope</location>
    </subcellularLocation>
</comment>
<evidence type="ECO:0000256" key="4">
    <source>
        <dbReference type="ARBA" id="ARBA00023284"/>
    </source>
</evidence>
<dbReference type="GO" id="GO:0030313">
    <property type="term" value="C:cell envelope"/>
    <property type="evidence" value="ECO:0007669"/>
    <property type="project" value="UniProtKB-SubCell"/>
</dbReference>
<keyword evidence="3" id="KW-1015">Disulfide bond</keyword>
<dbReference type="OrthoDB" id="750178at2"/>
<dbReference type="RefSeq" id="WP_090171089.1">
    <property type="nucleotide sequence ID" value="NZ_FOFB01000022.1"/>
</dbReference>
<gene>
    <name evidence="7" type="ORF">SAMN05444359_1224</name>
</gene>
<evidence type="ECO:0000313" key="8">
    <source>
        <dbReference type="Proteomes" id="UP000199021"/>
    </source>
</evidence>
<evidence type="ECO:0000256" key="5">
    <source>
        <dbReference type="SAM" id="SignalP"/>
    </source>
</evidence>
<dbReference type="InterPro" id="IPR017937">
    <property type="entry name" value="Thioredoxin_CS"/>
</dbReference>
<evidence type="ECO:0000256" key="3">
    <source>
        <dbReference type="ARBA" id="ARBA00023157"/>
    </source>
</evidence>
<evidence type="ECO:0000256" key="2">
    <source>
        <dbReference type="ARBA" id="ARBA00022748"/>
    </source>
</evidence>
<dbReference type="PANTHER" id="PTHR42852:SF6">
    <property type="entry name" value="THIOL:DISULFIDE INTERCHANGE PROTEIN DSBE"/>
    <property type="match status" value="1"/>
</dbReference>
<dbReference type="AlphaFoldDB" id="A0A1H9KUZ3"/>
<dbReference type="InParanoid" id="A0A1H9KUZ3"/>
<accession>A0A1H9KUZ3</accession>
<keyword evidence="8" id="KW-1185">Reference proteome</keyword>
<keyword evidence="5" id="KW-0732">Signal</keyword>
<sequence length="368" mass="39823">MKTINYICGFLFAFALLSCNAEPEGTLIRGEVPDAANLKVYLDKVSINGANEVLANGPIDEGGSFALGFVEGLDAGVYQLRIGAQKALLSLEEGDGVVDLNGTLTSFADYSFDISGSASSEEMVATMKQLRAGGIKIEDLQKIVEDTKNPRTAAFIAFNSLSRAGAQGIPVHKAALARLDNTDPMKATYASFVNGLEQQLAMQKSQELIQVGQPAPDISMPSPDGTVYSLSDLRGKVVLLDFWASWCGPCRRENPNVVKVYNKYKDDGFTIYSVSLDGLDPRRTNGMSPEDIAQANIGQKKRWTDAIAKDNLQWPYHVSELTKWNSTAGQMYGVRGIPKTFLIDREGKIAAVGLRGAASIERALKTVI</sequence>
<dbReference type="InterPro" id="IPR050553">
    <property type="entry name" value="Thioredoxin_ResA/DsbE_sf"/>
</dbReference>
<dbReference type="SUPFAM" id="SSF52833">
    <property type="entry name" value="Thioredoxin-like"/>
    <property type="match status" value="1"/>
</dbReference>
<dbReference type="PROSITE" id="PS00194">
    <property type="entry name" value="THIOREDOXIN_1"/>
    <property type="match status" value="1"/>
</dbReference>
<dbReference type="PROSITE" id="PS51352">
    <property type="entry name" value="THIOREDOXIN_2"/>
    <property type="match status" value="1"/>
</dbReference>
<dbReference type="GO" id="GO:0017004">
    <property type="term" value="P:cytochrome complex assembly"/>
    <property type="evidence" value="ECO:0007669"/>
    <property type="project" value="UniProtKB-KW"/>
</dbReference>
<keyword evidence="2" id="KW-0201">Cytochrome c-type biogenesis</keyword>
<dbReference type="InterPro" id="IPR013766">
    <property type="entry name" value="Thioredoxin_domain"/>
</dbReference>
<dbReference type="STRING" id="478744.SAMN05444359_1224"/>
<dbReference type="EMBL" id="FOFB01000022">
    <property type="protein sequence ID" value="SER03041.1"/>
    <property type="molecule type" value="Genomic_DNA"/>
</dbReference>
<dbReference type="GO" id="GO:0016491">
    <property type="term" value="F:oxidoreductase activity"/>
    <property type="evidence" value="ECO:0007669"/>
    <property type="project" value="InterPro"/>
</dbReference>
<dbReference type="PANTHER" id="PTHR42852">
    <property type="entry name" value="THIOL:DISULFIDE INTERCHANGE PROTEIN DSBE"/>
    <property type="match status" value="1"/>
</dbReference>
<organism evidence="7 8">
    <name type="scientific">Neolewinella agarilytica</name>
    <dbReference type="NCBI Taxonomy" id="478744"/>
    <lineage>
        <taxon>Bacteria</taxon>
        <taxon>Pseudomonadati</taxon>
        <taxon>Bacteroidota</taxon>
        <taxon>Saprospiria</taxon>
        <taxon>Saprospirales</taxon>
        <taxon>Lewinellaceae</taxon>
        <taxon>Neolewinella</taxon>
    </lineage>
</organism>
<keyword evidence="4" id="KW-0676">Redox-active center</keyword>